<dbReference type="InterPro" id="IPR020846">
    <property type="entry name" value="MFS_dom"/>
</dbReference>
<name>A0AB39UK69_9BIFI</name>
<dbReference type="PANTHER" id="PTHR23528">
    <property type="match status" value="1"/>
</dbReference>
<feature type="transmembrane region" description="Helical" evidence="6">
    <location>
        <begin position="417"/>
        <end position="437"/>
    </location>
</feature>
<dbReference type="SUPFAM" id="SSF103473">
    <property type="entry name" value="MFS general substrate transporter"/>
    <property type="match status" value="1"/>
</dbReference>
<dbReference type="Gene3D" id="1.20.1250.20">
    <property type="entry name" value="MFS general substrate transporter like domains"/>
    <property type="match status" value="1"/>
</dbReference>
<feature type="transmembrane region" description="Helical" evidence="6">
    <location>
        <begin position="168"/>
        <end position="188"/>
    </location>
</feature>
<dbReference type="PANTHER" id="PTHR23528:SF1">
    <property type="entry name" value="MAJOR FACILITATOR SUPERFAMILY (MFS) PROFILE DOMAIN-CONTAINING PROTEIN"/>
    <property type="match status" value="1"/>
</dbReference>
<feature type="transmembrane region" description="Helical" evidence="6">
    <location>
        <begin position="136"/>
        <end position="156"/>
    </location>
</feature>
<dbReference type="GO" id="GO:0005886">
    <property type="term" value="C:plasma membrane"/>
    <property type="evidence" value="ECO:0007669"/>
    <property type="project" value="UniProtKB-SubCell"/>
</dbReference>
<evidence type="ECO:0000256" key="1">
    <source>
        <dbReference type="ARBA" id="ARBA00004651"/>
    </source>
</evidence>
<evidence type="ECO:0000256" key="5">
    <source>
        <dbReference type="SAM" id="MobiDB-lite"/>
    </source>
</evidence>
<evidence type="ECO:0000256" key="3">
    <source>
        <dbReference type="ARBA" id="ARBA00022989"/>
    </source>
</evidence>
<dbReference type="Pfam" id="PF07690">
    <property type="entry name" value="MFS_1"/>
    <property type="match status" value="1"/>
</dbReference>
<dbReference type="RefSeq" id="WP_369341730.1">
    <property type="nucleotide sequence ID" value="NZ_CP129675.1"/>
</dbReference>
<protein>
    <submittedName>
        <fullName evidence="9">MFS transporter</fullName>
    </submittedName>
</protein>
<feature type="transmembrane region" description="Helical" evidence="6">
    <location>
        <begin position="35"/>
        <end position="54"/>
    </location>
</feature>
<feature type="transmembrane region" description="Helical" evidence="6">
    <location>
        <begin position="288"/>
        <end position="311"/>
    </location>
</feature>
<reference evidence="9" key="1">
    <citation type="submission" date="2023-07" db="EMBL/GenBank/DDBJ databases">
        <title>Bifidobacterium aquikefiriaerophilum sp. nov. and Bifidobacterium eccum sp. nov., isolated from water kefir.</title>
        <authorList>
            <person name="Breselge S."/>
            <person name="Bellassi P."/>
            <person name="Barcenilla C."/>
            <person name="Alvarez-Ordonez A."/>
            <person name="Morelli L."/>
            <person name="Cotter P.D."/>
        </authorList>
    </citation>
    <scope>NUCLEOTIDE SEQUENCE</scope>
    <source>
        <strain evidence="10">WK012_4_13</strain>
        <strain evidence="9">WK013_4_14</strain>
        <strain evidence="8">WK048_4_13</strain>
    </source>
</reference>
<feature type="transmembrane region" description="Helical" evidence="6">
    <location>
        <begin position="194"/>
        <end position="215"/>
    </location>
</feature>
<feature type="transmembrane region" description="Helical" evidence="6">
    <location>
        <begin position="108"/>
        <end position="130"/>
    </location>
</feature>
<organism evidence="9">
    <name type="scientific">Bifidobacterium fermentum</name>
    <dbReference type="NCBI Taxonomy" id="3059035"/>
    <lineage>
        <taxon>Bacteria</taxon>
        <taxon>Bacillati</taxon>
        <taxon>Actinomycetota</taxon>
        <taxon>Actinomycetes</taxon>
        <taxon>Bifidobacteriales</taxon>
        <taxon>Bifidobacteriaceae</taxon>
        <taxon>Bifidobacterium</taxon>
    </lineage>
</organism>
<feature type="transmembrane region" description="Helical" evidence="6">
    <location>
        <begin position="74"/>
        <end position="96"/>
    </location>
</feature>
<evidence type="ECO:0000313" key="8">
    <source>
        <dbReference type="EMBL" id="XDS45667.1"/>
    </source>
</evidence>
<dbReference type="AlphaFoldDB" id="A0AB39UK69"/>
<evidence type="ECO:0000313" key="10">
    <source>
        <dbReference type="EMBL" id="XDS50768.1"/>
    </source>
</evidence>
<evidence type="ECO:0000256" key="6">
    <source>
        <dbReference type="SAM" id="Phobius"/>
    </source>
</evidence>
<dbReference type="GO" id="GO:0022857">
    <property type="term" value="F:transmembrane transporter activity"/>
    <property type="evidence" value="ECO:0007669"/>
    <property type="project" value="InterPro"/>
</dbReference>
<dbReference type="PROSITE" id="PS50850">
    <property type="entry name" value="MFS"/>
    <property type="match status" value="1"/>
</dbReference>
<dbReference type="EMBL" id="CP129675">
    <property type="protein sequence ID" value="XDS45667.1"/>
    <property type="molecule type" value="Genomic_DNA"/>
</dbReference>
<dbReference type="EMBL" id="CP129682">
    <property type="protein sequence ID" value="XDS49552.1"/>
    <property type="molecule type" value="Genomic_DNA"/>
</dbReference>
<dbReference type="InterPro" id="IPR011701">
    <property type="entry name" value="MFS"/>
</dbReference>
<keyword evidence="2 6" id="KW-0812">Transmembrane</keyword>
<keyword evidence="4 6" id="KW-0472">Membrane</keyword>
<feature type="transmembrane region" description="Helical" evidence="6">
    <location>
        <begin position="341"/>
        <end position="361"/>
    </location>
</feature>
<dbReference type="InterPro" id="IPR036259">
    <property type="entry name" value="MFS_trans_sf"/>
</dbReference>
<evidence type="ECO:0000256" key="2">
    <source>
        <dbReference type="ARBA" id="ARBA00022692"/>
    </source>
</evidence>
<sequence>MSNIHGSERTSGSTANEKGPSTTDEVNGAVPISRIWLMAAIEFCALGALSGPLAVTLSLKVLQIVPQSNKEVGLSIITAVGALCALIANPIFGYASDRTRSAWGRRRPWIVFGVVGGFLSAILIGLSNSIMMLTVAWALSQICYNATLASLSGLLAEQIPDVQRSKASGIFGAAGFLGMIPAMLAATLFAQHVWAIIIVMPLIGLILVPLICLMIPEAHIGRTEAMSSKESMGSLLTSFFFNPLKYRNYSLLWLQRFIMQFGYTIVGTYALYYLLVRMHMQTAEATKLTGMATIIGAVFNFGAAVLVGYLVARSGNYLHAMNLSILFMAVSLLTKAFTDNLGAFWFATILAGFALGMYYAIDLASAMRVLPVGNEGRFLGIFNVAKSLPQSLAPAVAPLFLTIGGKDPIVGSQQNYMSLYIGAAIFVVASFFLALPIRDILSRPQSHRDARSQSDFQAGSGSMDLGVSEVSAPAMQPLVQVTQSVAHDGTGSSAR</sequence>
<keyword evidence="3 6" id="KW-1133">Transmembrane helix</keyword>
<feature type="transmembrane region" description="Helical" evidence="6">
    <location>
        <begin position="257"/>
        <end position="276"/>
    </location>
</feature>
<evidence type="ECO:0000256" key="4">
    <source>
        <dbReference type="ARBA" id="ARBA00023136"/>
    </source>
</evidence>
<proteinExistence type="predicted"/>
<dbReference type="KEGG" id="bfk:QN062_00690"/>
<evidence type="ECO:0000259" key="7">
    <source>
        <dbReference type="PROSITE" id="PS50850"/>
    </source>
</evidence>
<dbReference type="EMBL" id="CP129683">
    <property type="protein sequence ID" value="XDS50768.1"/>
    <property type="molecule type" value="Genomic_DNA"/>
</dbReference>
<evidence type="ECO:0000313" key="9">
    <source>
        <dbReference type="EMBL" id="XDS49552.1"/>
    </source>
</evidence>
<feature type="transmembrane region" description="Helical" evidence="6">
    <location>
        <begin position="317"/>
        <end position="334"/>
    </location>
</feature>
<feature type="region of interest" description="Disordered" evidence="5">
    <location>
        <begin position="1"/>
        <end position="25"/>
    </location>
</feature>
<comment type="subcellular location">
    <subcellularLocation>
        <location evidence="1">Cell membrane</location>
        <topology evidence="1">Multi-pass membrane protein</topology>
    </subcellularLocation>
</comment>
<accession>A0AB39UK69</accession>
<gene>
    <name evidence="10" type="ORF">QN062_00690</name>
    <name evidence="9" type="ORF">QN216_04700</name>
    <name evidence="8" type="ORF">QN217_05750</name>
</gene>
<feature type="domain" description="Major facilitator superfamily (MFS) profile" evidence="7">
    <location>
        <begin position="35"/>
        <end position="441"/>
    </location>
</feature>